<dbReference type="AlphaFoldDB" id="A0A9D3AC76"/>
<dbReference type="GO" id="GO:0019491">
    <property type="term" value="P:ectoine biosynthetic process"/>
    <property type="evidence" value="ECO:0007669"/>
    <property type="project" value="InterPro"/>
</dbReference>
<gene>
    <name evidence="8 11" type="primary">ectA</name>
    <name evidence="11" type="ORF">K8U84_10470</name>
</gene>
<dbReference type="Gene3D" id="3.40.630.30">
    <property type="match status" value="1"/>
</dbReference>
<dbReference type="NCBIfam" id="TIGR02406">
    <property type="entry name" value="ectoine_EctA"/>
    <property type="match status" value="1"/>
</dbReference>
<accession>A0A9D3AC76</accession>
<organism evidence="11 12">
    <name type="scientific">Paenalcaligenes hominis</name>
    <dbReference type="NCBI Taxonomy" id="643674"/>
    <lineage>
        <taxon>Bacteria</taxon>
        <taxon>Pseudomonadati</taxon>
        <taxon>Pseudomonadota</taxon>
        <taxon>Betaproteobacteria</taxon>
        <taxon>Burkholderiales</taxon>
        <taxon>Alcaligenaceae</taxon>
        <taxon>Paenalcaligenes</taxon>
    </lineage>
</organism>
<feature type="region of interest" description="Disordered" evidence="9">
    <location>
        <begin position="1"/>
        <end position="23"/>
    </location>
</feature>
<evidence type="ECO:0000259" key="10">
    <source>
        <dbReference type="PROSITE" id="PS51186"/>
    </source>
</evidence>
<proteinExistence type="inferred from homology"/>
<feature type="compositionally biased region" description="Low complexity" evidence="9">
    <location>
        <begin position="1"/>
        <end position="14"/>
    </location>
</feature>
<keyword evidence="6 8" id="KW-0012">Acyltransferase</keyword>
<evidence type="ECO:0000313" key="11">
    <source>
        <dbReference type="EMBL" id="HJH24964.1"/>
    </source>
</evidence>
<evidence type="ECO:0000256" key="7">
    <source>
        <dbReference type="ARBA" id="ARBA00048924"/>
    </source>
</evidence>
<dbReference type="EC" id="2.3.1.178" evidence="3 8"/>
<reference evidence="11" key="2">
    <citation type="submission" date="2021-09" db="EMBL/GenBank/DDBJ databases">
        <authorList>
            <person name="Gilroy R."/>
        </authorList>
    </citation>
    <scope>NUCLEOTIDE SEQUENCE</scope>
    <source>
        <strain evidence="11">CHK175-13533</strain>
    </source>
</reference>
<dbReference type="PANTHER" id="PTHR43072">
    <property type="entry name" value="N-ACETYLTRANSFERASE"/>
    <property type="match status" value="1"/>
</dbReference>
<evidence type="ECO:0000256" key="3">
    <source>
        <dbReference type="ARBA" id="ARBA00012355"/>
    </source>
</evidence>
<comment type="similarity">
    <text evidence="2 8">Belongs to the acetyltransferase family. EctA subfamily.</text>
</comment>
<keyword evidence="5 8" id="KW-0808">Transferase</keyword>
<evidence type="ECO:0000313" key="12">
    <source>
        <dbReference type="Proteomes" id="UP000700248"/>
    </source>
</evidence>
<dbReference type="InterPro" id="IPR000182">
    <property type="entry name" value="GNAT_dom"/>
</dbReference>
<comment type="catalytic activity">
    <reaction evidence="7 8">
        <text>L-2,4-diaminobutanoate + acetyl-CoA = (2S)-4-acetamido-2-aminobutanoate + CoA + H(+)</text>
        <dbReference type="Rhea" id="RHEA:16901"/>
        <dbReference type="ChEBI" id="CHEBI:15378"/>
        <dbReference type="ChEBI" id="CHEBI:57287"/>
        <dbReference type="ChEBI" id="CHEBI:57288"/>
        <dbReference type="ChEBI" id="CHEBI:58761"/>
        <dbReference type="ChEBI" id="CHEBI:58929"/>
        <dbReference type="EC" id="2.3.1.178"/>
    </reaction>
</comment>
<evidence type="ECO:0000256" key="4">
    <source>
        <dbReference type="ARBA" id="ARBA00017935"/>
    </source>
</evidence>
<sequence length="180" mass="20469">MTITKTETKTTNTESSDEDPLRFHQPTINDGAAIYELVQACPPLDLNSNYVYLLLSTHFAQTCIVAYDADQLVGFISAYRHPQKKQTLFIWQVAVHATMRGRGVAQKMLDALLDREGLEDIRFIETTVDPDNSSSRRLFEKLAQRHQAQLTELEFLIAEHFVKPQVEPLLRIGPLTTNLL</sequence>
<evidence type="ECO:0000256" key="6">
    <source>
        <dbReference type="ARBA" id="ARBA00023315"/>
    </source>
</evidence>
<dbReference type="EMBL" id="DYTQ01000110">
    <property type="protein sequence ID" value="HJH24964.1"/>
    <property type="molecule type" value="Genomic_DNA"/>
</dbReference>
<name>A0A9D3AC76_9BURK</name>
<dbReference type="PROSITE" id="PS51186">
    <property type="entry name" value="GNAT"/>
    <property type="match status" value="1"/>
</dbReference>
<evidence type="ECO:0000256" key="2">
    <source>
        <dbReference type="ARBA" id="ARBA00010712"/>
    </source>
</evidence>
<evidence type="ECO:0000256" key="8">
    <source>
        <dbReference type="RuleBase" id="RU365045"/>
    </source>
</evidence>
<dbReference type="Pfam" id="PF00583">
    <property type="entry name" value="Acetyltransf_1"/>
    <property type="match status" value="1"/>
</dbReference>
<dbReference type="SUPFAM" id="SSF55729">
    <property type="entry name" value="Acyl-CoA N-acyltransferases (Nat)"/>
    <property type="match status" value="1"/>
</dbReference>
<comment type="pathway">
    <text evidence="1 8">Amine and polyamine biosynthesis; ectoine biosynthesis; L-ectoine from L-aspartate 4-semialdehyde: step 2/3.</text>
</comment>
<protein>
    <recommendedName>
        <fullName evidence="4 8">L-2,4-diaminobutyric acid acetyltransferase</fullName>
        <shortName evidence="8">DABA acetyltransferase</shortName>
        <ecNumber evidence="3 8">2.3.1.178</ecNumber>
    </recommendedName>
</protein>
<evidence type="ECO:0000256" key="5">
    <source>
        <dbReference type="ARBA" id="ARBA00022679"/>
    </source>
</evidence>
<feature type="domain" description="N-acetyltransferase" evidence="10">
    <location>
        <begin position="21"/>
        <end position="173"/>
    </location>
</feature>
<dbReference type="InterPro" id="IPR012772">
    <property type="entry name" value="Ectoine_EctA"/>
</dbReference>
<comment type="caution">
    <text evidence="11">The sequence shown here is derived from an EMBL/GenBank/DDBJ whole genome shotgun (WGS) entry which is preliminary data.</text>
</comment>
<dbReference type="GO" id="GO:0033816">
    <property type="term" value="F:diaminobutyrate acetyltransferase activity"/>
    <property type="evidence" value="ECO:0007669"/>
    <property type="project" value="UniProtKB-EC"/>
</dbReference>
<evidence type="ECO:0000256" key="9">
    <source>
        <dbReference type="SAM" id="MobiDB-lite"/>
    </source>
</evidence>
<comment type="function">
    <text evidence="8">Catalyzes the acetylation of L-2,4-diaminobutyrate (DABA) to gamma-N-acetyl-alpha,gamma-diaminobutyric acid (ADABA) with acetyl coenzyme A.</text>
</comment>
<evidence type="ECO:0000256" key="1">
    <source>
        <dbReference type="ARBA" id="ARBA00004978"/>
    </source>
</evidence>
<reference evidence="11" key="1">
    <citation type="journal article" date="2021" name="PeerJ">
        <title>Extensive microbial diversity within the chicken gut microbiome revealed by metagenomics and culture.</title>
        <authorList>
            <person name="Gilroy R."/>
            <person name="Ravi A."/>
            <person name="Getino M."/>
            <person name="Pursley I."/>
            <person name="Horton D.L."/>
            <person name="Alikhan N.F."/>
            <person name="Baker D."/>
            <person name="Gharbi K."/>
            <person name="Hall N."/>
            <person name="Watson M."/>
            <person name="Adriaenssens E.M."/>
            <person name="Foster-Nyarko E."/>
            <person name="Jarju S."/>
            <person name="Secka A."/>
            <person name="Antonio M."/>
            <person name="Oren A."/>
            <person name="Chaudhuri R.R."/>
            <person name="La Ragione R."/>
            <person name="Hildebrand F."/>
            <person name="Pallen M.J."/>
        </authorList>
    </citation>
    <scope>NUCLEOTIDE SEQUENCE</scope>
    <source>
        <strain evidence="11">CHK175-13533</strain>
    </source>
</reference>
<dbReference type="RefSeq" id="WP_276831748.1">
    <property type="nucleotide sequence ID" value="NZ_DYTQ01000110.1"/>
</dbReference>
<dbReference type="Proteomes" id="UP000700248">
    <property type="component" value="Unassembled WGS sequence"/>
</dbReference>
<dbReference type="PANTHER" id="PTHR43072:SF23">
    <property type="entry name" value="UPF0039 PROTEIN C11D3.02C"/>
    <property type="match status" value="1"/>
</dbReference>
<dbReference type="InterPro" id="IPR016181">
    <property type="entry name" value="Acyl_CoA_acyltransferase"/>
</dbReference>
<dbReference type="CDD" id="cd04301">
    <property type="entry name" value="NAT_SF"/>
    <property type="match status" value="1"/>
</dbReference>